<protein>
    <recommendedName>
        <fullName evidence="3">DUF3347 domain-containing protein</fullName>
    </recommendedName>
</protein>
<keyword evidence="1" id="KW-0732">Signal</keyword>
<feature type="signal peptide" evidence="1">
    <location>
        <begin position="1"/>
        <end position="22"/>
    </location>
</feature>
<evidence type="ECO:0000256" key="1">
    <source>
        <dbReference type="SAM" id="SignalP"/>
    </source>
</evidence>
<dbReference type="AlphaFoldDB" id="A0AAT9FNQ1"/>
<dbReference type="KEGG" id="osu:NT6N_26140"/>
<proteinExistence type="predicted"/>
<gene>
    <name evidence="2" type="ORF">NT6N_26140</name>
</gene>
<accession>A0AAT9FNQ1</accession>
<name>A0AAT9FNQ1_9BACT</name>
<sequence length="211" mass="23564">MKIKPLSIMVLALGLVTSSTHAEETAMSVSDVLKHTPEDLAQKLGNSSEAGEDHAARLWAAAKRIETDSKLGKSSVQAVQRLNEWRQVLNKWADLKLQVQGIESGGGTMWSHLSARNDAWIEDFLSKHITLLSAEPAEKGKEFNSDYLKTLNAILDAGTKEWKDNEYMQKQAVVVKEELKNTYFHLKYMIQTLPDGETKNAVIKMVKPVSN</sequence>
<reference evidence="2" key="1">
    <citation type="submission" date="2024-07" db="EMBL/GenBank/DDBJ databases">
        <title>Complete genome sequence of Verrucomicrobiaceae bacterium NT6N.</title>
        <authorList>
            <person name="Huang C."/>
            <person name="Takami H."/>
            <person name="Hamasaki K."/>
        </authorList>
    </citation>
    <scope>NUCLEOTIDE SEQUENCE</scope>
    <source>
        <strain evidence="2">NT6N</strain>
    </source>
</reference>
<organism evidence="2">
    <name type="scientific">Oceaniferula spumae</name>
    <dbReference type="NCBI Taxonomy" id="2979115"/>
    <lineage>
        <taxon>Bacteria</taxon>
        <taxon>Pseudomonadati</taxon>
        <taxon>Verrucomicrobiota</taxon>
        <taxon>Verrucomicrobiia</taxon>
        <taxon>Verrucomicrobiales</taxon>
        <taxon>Verrucomicrobiaceae</taxon>
        <taxon>Oceaniferula</taxon>
    </lineage>
</organism>
<dbReference type="EMBL" id="AP026866">
    <property type="protein sequence ID" value="BDS07574.1"/>
    <property type="molecule type" value="Genomic_DNA"/>
</dbReference>
<evidence type="ECO:0008006" key="3">
    <source>
        <dbReference type="Google" id="ProtNLM"/>
    </source>
</evidence>
<feature type="chain" id="PRO_5043893905" description="DUF3347 domain-containing protein" evidence="1">
    <location>
        <begin position="23"/>
        <end position="211"/>
    </location>
</feature>
<evidence type="ECO:0000313" key="2">
    <source>
        <dbReference type="EMBL" id="BDS07574.1"/>
    </source>
</evidence>